<evidence type="ECO:0000256" key="4">
    <source>
        <dbReference type="ARBA" id="ARBA00023125"/>
    </source>
</evidence>
<dbReference type="GO" id="GO:0005524">
    <property type="term" value="F:ATP binding"/>
    <property type="evidence" value="ECO:0007669"/>
    <property type="project" value="UniProtKB-KW"/>
</dbReference>
<dbReference type="InterPro" id="IPR029016">
    <property type="entry name" value="GAF-like_dom_sf"/>
</dbReference>
<dbReference type="InterPro" id="IPR027417">
    <property type="entry name" value="P-loop_NTPase"/>
</dbReference>
<dbReference type="SUPFAM" id="SSF55781">
    <property type="entry name" value="GAF domain-like"/>
    <property type="match status" value="1"/>
</dbReference>
<evidence type="ECO:0000313" key="8">
    <source>
        <dbReference type="Proteomes" id="UP000464787"/>
    </source>
</evidence>
<evidence type="ECO:0000256" key="5">
    <source>
        <dbReference type="ARBA" id="ARBA00023163"/>
    </source>
</evidence>
<dbReference type="Gene3D" id="1.10.8.60">
    <property type="match status" value="1"/>
</dbReference>
<dbReference type="InterPro" id="IPR002197">
    <property type="entry name" value="HTH_Fis"/>
</dbReference>
<proteinExistence type="predicted"/>
<dbReference type="GO" id="GO:0006355">
    <property type="term" value="P:regulation of DNA-templated transcription"/>
    <property type="evidence" value="ECO:0007669"/>
    <property type="project" value="InterPro"/>
</dbReference>
<keyword evidence="4" id="KW-0238">DNA-binding</keyword>
<dbReference type="Pfam" id="PF01590">
    <property type="entry name" value="GAF"/>
    <property type="match status" value="1"/>
</dbReference>
<dbReference type="PROSITE" id="PS50045">
    <property type="entry name" value="SIGMA54_INTERACT_4"/>
    <property type="match status" value="1"/>
</dbReference>
<dbReference type="Pfam" id="PF00158">
    <property type="entry name" value="Sigma54_activat"/>
    <property type="match status" value="1"/>
</dbReference>
<evidence type="ECO:0000313" key="7">
    <source>
        <dbReference type="EMBL" id="QHJ00692.1"/>
    </source>
</evidence>
<feature type="domain" description="Sigma-54 factor interaction" evidence="6">
    <location>
        <begin position="313"/>
        <end position="540"/>
    </location>
</feature>
<dbReference type="Proteomes" id="UP000464787">
    <property type="component" value="Chromosome"/>
</dbReference>
<dbReference type="SMART" id="SM00382">
    <property type="entry name" value="AAA"/>
    <property type="match status" value="1"/>
</dbReference>
<reference evidence="7 8" key="1">
    <citation type="submission" date="2020-01" db="EMBL/GenBank/DDBJ databases">
        <title>Genome sequencing of strain KACC 21265.</title>
        <authorList>
            <person name="Heo J."/>
            <person name="Kim S.-J."/>
            <person name="Kim J.-S."/>
            <person name="Hong S.-B."/>
            <person name="Kwon S.-W."/>
        </authorList>
    </citation>
    <scope>NUCLEOTIDE SEQUENCE [LARGE SCALE GENOMIC DNA]</scope>
    <source>
        <strain evidence="7 8">KACC 21265</strain>
    </source>
</reference>
<dbReference type="InterPro" id="IPR002078">
    <property type="entry name" value="Sigma_54_int"/>
</dbReference>
<dbReference type="PANTHER" id="PTHR32071:SF77">
    <property type="entry name" value="TRANSCRIPTIONAL REGULATORY PROTEIN"/>
    <property type="match status" value="1"/>
</dbReference>
<dbReference type="FunFam" id="3.40.50.300:FF:000006">
    <property type="entry name" value="DNA-binding transcriptional regulator NtrC"/>
    <property type="match status" value="1"/>
</dbReference>
<dbReference type="Pfam" id="PF25601">
    <property type="entry name" value="AAA_lid_14"/>
    <property type="match status" value="1"/>
</dbReference>
<keyword evidence="8" id="KW-1185">Reference proteome</keyword>
<dbReference type="PANTHER" id="PTHR32071">
    <property type="entry name" value="TRANSCRIPTIONAL REGULATORY PROTEIN"/>
    <property type="match status" value="1"/>
</dbReference>
<dbReference type="Gene3D" id="3.30.450.40">
    <property type="match status" value="1"/>
</dbReference>
<evidence type="ECO:0000259" key="6">
    <source>
        <dbReference type="PROSITE" id="PS50045"/>
    </source>
</evidence>
<name>A0A857JBY7_9BURK</name>
<evidence type="ECO:0000256" key="2">
    <source>
        <dbReference type="ARBA" id="ARBA00022840"/>
    </source>
</evidence>
<dbReference type="PROSITE" id="PS00675">
    <property type="entry name" value="SIGMA54_INTERACT_1"/>
    <property type="match status" value="1"/>
</dbReference>
<dbReference type="InterPro" id="IPR058031">
    <property type="entry name" value="AAA_lid_NorR"/>
</dbReference>
<evidence type="ECO:0000256" key="1">
    <source>
        <dbReference type="ARBA" id="ARBA00022741"/>
    </source>
</evidence>
<sequence length="624" mass="66869">MSFQASTSPVVERARQMFFGDGMDPGTELAPYILRSWQRCRALPSPWDSRDPLQGAELLDRREAAAWLRQCAQPELDALSEHVLGQGCVVILSDASGLILDEIGSPDFLPKAQRVALAPGVDWSEAARGTNAIGTVLRERDALTVLGGEHYLTQNGILGCAAAPVFDEQGELQGVLDISGESVQVDRHALGLVRLAAAQLEHRMMSRRSTGQLLRFHRRPGLLDTPREGLLSVQDGVIVGANRVALGLLGMDWRQALGQEASRIFGDRWRRLQARPGLVASADGQQWAVSVEPAAGSGAGRTVATVQLAAGEAAEPADATEALLGRAVRVMASGIAILVSGETGSGKDVFVRRLHQHGRRAAGPLVAVNCAALPENLIEAELFGYEDGAFTGARRRGMPGRLREAHGGLLFLDEIGDMPLSLQSRLLRVLEDRLVRPLGGSRDFLVDFDLVCATHHDLQALVQAGRFRQDLLYRLQGYAVTVPPLRERGDRRRLLQALFEQAGARARGLRLTPAALDALEHRAWPGNIREALGVLRSLVALADDGALLDAADVAMPGAPHPSVAPAMTPAMAPEPAGGLAAITDHAVEQALQACGGQASAAAQRLGVHRSTVYRYLSRKRGRQA</sequence>
<protein>
    <submittedName>
        <fullName evidence="7">GAF domain-containing protein</fullName>
    </submittedName>
</protein>
<organism evidence="7 8">
    <name type="scientific">Xylophilus rhododendri</name>
    <dbReference type="NCBI Taxonomy" id="2697032"/>
    <lineage>
        <taxon>Bacteria</taxon>
        <taxon>Pseudomonadati</taxon>
        <taxon>Pseudomonadota</taxon>
        <taxon>Betaproteobacteria</taxon>
        <taxon>Burkholderiales</taxon>
        <taxon>Xylophilus</taxon>
    </lineage>
</organism>
<gene>
    <name evidence="7" type="ORF">GT347_23545</name>
</gene>
<dbReference type="Gene3D" id="1.10.10.60">
    <property type="entry name" value="Homeodomain-like"/>
    <property type="match status" value="1"/>
</dbReference>
<keyword evidence="2" id="KW-0067">ATP-binding</keyword>
<accession>A0A857JBY7</accession>
<dbReference type="RefSeq" id="WP_160554501.1">
    <property type="nucleotide sequence ID" value="NZ_CP047650.1"/>
</dbReference>
<evidence type="ECO:0000256" key="3">
    <source>
        <dbReference type="ARBA" id="ARBA00023015"/>
    </source>
</evidence>
<dbReference type="KEGG" id="xyk:GT347_23545"/>
<dbReference type="SUPFAM" id="SSF46689">
    <property type="entry name" value="Homeodomain-like"/>
    <property type="match status" value="1"/>
</dbReference>
<dbReference type="InterPro" id="IPR003593">
    <property type="entry name" value="AAA+_ATPase"/>
</dbReference>
<dbReference type="Gene3D" id="3.40.50.300">
    <property type="entry name" value="P-loop containing nucleotide triphosphate hydrolases"/>
    <property type="match status" value="1"/>
</dbReference>
<dbReference type="AlphaFoldDB" id="A0A857JBY7"/>
<dbReference type="GO" id="GO:0043565">
    <property type="term" value="F:sequence-specific DNA binding"/>
    <property type="evidence" value="ECO:0007669"/>
    <property type="project" value="InterPro"/>
</dbReference>
<keyword evidence="3" id="KW-0805">Transcription regulation</keyword>
<dbReference type="InterPro" id="IPR003018">
    <property type="entry name" value="GAF"/>
</dbReference>
<dbReference type="InterPro" id="IPR025662">
    <property type="entry name" value="Sigma_54_int_dom_ATP-bd_1"/>
</dbReference>
<dbReference type="Pfam" id="PF02954">
    <property type="entry name" value="HTH_8"/>
    <property type="match status" value="1"/>
</dbReference>
<dbReference type="CDD" id="cd00009">
    <property type="entry name" value="AAA"/>
    <property type="match status" value="1"/>
</dbReference>
<keyword evidence="1" id="KW-0547">Nucleotide-binding</keyword>
<dbReference type="SUPFAM" id="SSF52540">
    <property type="entry name" value="P-loop containing nucleoside triphosphate hydrolases"/>
    <property type="match status" value="1"/>
</dbReference>
<dbReference type="InterPro" id="IPR009057">
    <property type="entry name" value="Homeodomain-like_sf"/>
</dbReference>
<keyword evidence="5" id="KW-0804">Transcription</keyword>
<dbReference type="EMBL" id="CP047650">
    <property type="protein sequence ID" value="QHJ00692.1"/>
    <property type="molecule type" value="Genomic_DNA"/>
</dbReference>